<dbReference type="PANTHER" id="PTHR42788:SF13">
    <property type="entry name" value="ALIPHATIC SULFONATES IMPORT ATP-BINDING PROTEIN SSUB"/>
    <property type="match status" value="1"/>
</dbReference>
<evidence type="ECO:0000256" key="2">
    <source>
        <dbReference type="ARBA" id="ARBA00022741"/>
    </source>
</evidence>
<sequence length="251" mass="28236">MNKILEVNNLSKDYNDATGFNVHLLEDISLEVTENSITTILAPAGAGKTSLLKILSGIESLTSGQIKINSANQRVVYIPSKPSSFPWYSVKQNISLVNRDDEKIKSIVEFVGLEGYEDHFPDNNSVGFRFRISLARALAVEPGIIILDEPFSKEIKPVTLQRLYELLLALKSKLGITFLLGTSNLSEAILLSDEIYIMQKEPGKIIDSVQISFDNERNVELMRSEKFIDYRNKIEELLKNQKEQSLSNITI</sequence>
<evidence type="ECO:0000256" key="1">
    <source>
        <dbReference type="ARBA" id="ARBA00022448"/>
    </source>
</evidence>
<reference evidence="5" key="1">
    <citation type="journal article" date="2015" name="Proc. Natl. Acad. Sci. U.S.A.">
        <title>Networks of energetic and metabolic interactions define dynamics in microbial communities.</title>
        <authorList>
            <person name="Embree M."/>
            <person name="Liu J.K."/>
            <person name="Al-Bassam M.M."/>
            <person name="Zengler K."/>
        </authorList>
    </citation>
    <scope>NUCLEOTIDE SEQUENCE</scope>
</reference>
<dbReference type="AlphaFoldDB" id="A0A0W8FWH5"/>
<proteinExistence type="predicted"/>
<evidence type="ECO:0000259" key="4">
    <source>
        <dbReference type="PROSITE" id="PS50893"/>
    </source>
</evidence>
<dbReference type="Pfam" id="PF00005">
    <property type="entry name" value="ABC_tran"/>
    <property type="match status" value="1"/>
</dbReference>
<dbReference type="InterPro" id="IPR027417">
    <property type="entry name" value="P-loop_NTPase"/>
</dbReference>
<protein>
    <submittedName>
        <fullName evidence="5">Abc transporter atp-binding protein</fullName>
    </submittedName>
</protein>
<name>A0A0W8FWH5_9ZZZZ</name>
<organism evidence="5">
    <name type="scientific">hydrocarbon metagenome</name>
    <dbReference type="NCBI Taxonomy" id="938273"/>
    <lineage>
        <taxon>unclassified sequences</taxon>
        <taxon>metagenomes</taxon>
        <taxon>ecological metagenomes</taxon>
    </lineage>
</organism>
<keyword evidence="3 5" id="KW-0067">ATP-binding</keyword>
<keyword evidence="2" id="KW-0547">Nucleotide-binding</keyword>
<evidence type="ECO:0000256" key="3">
    <source>
        <dbReference type="ARBA" id="ARBA00022840"/>
    </source>
</evidence>
<accession>A0A0W8FWH5</accession>
<comment type="caution">
    <text evidence="5">The sequence shown here is derived from an EMBL/GenBank/DDBJ whole genome shotgun (WGS) entry which is preliminary data.</text>
</comment>
<dbReference type="GO" id="GO:0005524">
    <property type="term" value="F:ATP binding"/>
    <property type="evidence" value="ECO:0007669"/>
    <property type="project" value="UniProtKB-KW"/>
</dbReference>
<dbReference type="SUPFAM" id="SSF52540">
    <property type="entry name" value="P-loop containing nucleoside triphosphate hydrolases"/>
    <property type="match status" value="1"/>
</dbReference>
<dbReference type="PROSITE" id="PS50893">
    <property type="entry name" value="ABC_TRANSPORTER_2"/>
    <property type="match status" value="1"/>
</dbReference>
<dbReference type="Gene3D" id="3.40.50.300">
    <property type="entry name" value="P-loop containing nucleotide triphosphate hydrolases"/>
    <property type="match status" value="1"/>
</dbReference>
<dbReference type="EMBL" id="LNQE01000765">
    <property type="protein sequence ID" value="KUG25122.1"/>
    <property type="molecule type" value="Genomic_DNA"/>
</dbReference>
<dbReference type="PANTHER" id="PTHR42788">
    <property type="entry name" value="TAURINE IMPORT ATP-BINDING PROTEIN-RELATED"/>
    <property type="match status" value="1"/>
</dbReference>
<gene>
    <name evidence="5" type="ORF">ASZ90_005060</name>
</gene>
<dbReference type="InterPro" id="IPR003439">
    <property type="entry name" value="ABC_transporter-like_ATP-bd"/>
</dbReference>
<dbReference type="InterPro" id="IPR050166">
    <property type="entry name" value="ABC_transporter_ATP-bind"/>
</dbReference>
<evidence type="ECO:0000313" key="5">
    <source>
        <dbReference type="EMBL" id="KUG25122.1"/>
    </source>
</evidence>
<dbReference type="GO" id="GO:0016887">
    <property type="term" value="F:ATP hydrolysis activity"/>
    <property type="evidence" value="ECO:0007669"/>
    <property type="project" value="InterPro"/>
</dbReference>
<feature type="domain" description="ABC transporter" evidence="4">
    <location>
        <begin position="5"/>
        <end position="225"/>
    </location>
</feature>
<dbReference type="SMART" id="SM00382">
    <property type="entry name" value="AAA"/>
    <property type="match status" value="1"/>
</dbReference>
<keyword evidence="1" id="KW-0813">Transport</keyword>
<dbReference type="InterPro" id="IPR003593">
    <property type="entry name" value="AAA+_ATPase"/>
</dbReference>